<comment type="caution">
    <text evidence="2">The sequence shown here is derived from an EMBL/GenBank/DDBJ whole genome shotgun (WGS) entry which is preliminary data.</text>
</comment>
<dbReference type="InterPro" id="IPR029044">
    <property type="entry name" value="Nucleotide-diphossugar_trans"/>
</dbReference>
<protein>
    <submittedName>
        <fullName evidence="2">Glycosyltransferase involved in cell wall biosynthesis</fullName>
    </submittedName>
</protein>
<dbReference type="SUPFAM" id="SSF53448">
    <property type="entry name" value="Nucleotide-diphospho-sugar transferases"/>
    <property type="match status" value="1"/>
</dbReference>
<dbReference type="InterPro" id="IPR011990">
    <property type="entry name" value="TPR-like_helical_dom_sf"/>
</dbReference>
<dbReference type="Gene3D" id="1.25.40.10">
    <property type="entry name" value="Tetratricopeptide repeat domain"/>
    <property type="match status" value="2"/>
</dbReference>
<name>A0ABU0D6Y2_9BACI</name>
<dbReference type="CDD" id="cd02511">
    <property type="entry name" value="Beta4Glucosyltransferase"/>
    <property type="match status" value="1"/>
</dbReference>
<dbReference type="SUPFAM" id="SSF48452">
    <property type="entry name" value="TPR-like"/>
    <property type="match status" value="1"/>
</dbReference>
<dbReference type="PANTHER" id="PTHR43630:SF2">
    <property type="entry name" value="GLYCOSYLTRANSFERASE"/>
    <property type="match status" value="1"/>
</dbReference>
<dbReference type="Proteomes" id="UP001232343">
    <property type="component" value="Unassembled WGS sequence"/>
</dbReference>
<accession>A0ABU0D6Y2</accession>
<gene>
    <name evidence="2" type="ORF">J2S14_003009</name>
</gene>
<dbReference type="Gene3D" id="3.90.550.10">
    <property type="entry name" value="Spore Coat Polysaccharide Biosynthesis Protein SpsA, Chain A"/>
    <property type="match status" value="1"/>
</dbReference>
<proteinExistence type="predicted"/>
<organism evidence="2 3">
    <name type="scientific">Lederbergia wuyishanensis</name>
    <dbReference type="NCBI Taxonomy" id="1347903"/>
    <lineage>
        <taxon>Bacteria</taxon>
        <taxon>Bacillati</taxon>
        <taxon>Bacillota</taxon>
        <taxon>Bacilli</taxon>
        <taxon>Bacillales</taxon>
        <taxon>Bacillaceae</taxon>
        <taxon>Lederbergia</taxon>
    </lineage>
</organism>
<evidence type="ECO:0000313" key="2">
    <source>
        <dbReference type="EMBL" id="MDQ0344168.1"/>
    </source>
</evidence>
<dbReference type="EMBL" id="JAUSUO010000008">
    <property type="protein sequence ID" value="MDQ0344168.1"/>
    <property type="molecule type" value="Genomic_DNA"/>
</dbReference>
<dbReference type="PANTHER" id="PTHR43630">
    <property type="entry name" value="POLY-BETA-1,6-N-ACETYL-D-GLUCOSAMINE SYNTHASE"/>
    <property type="match status" value="1"/>
</dbReference>
<evidence type="ECO:0000259" key="1">
    <source>
        <dbReference type="Pfam" id="PF00535"/>
    </source>
</evidence>
<feature type="domain" description="Glycosyltransferase 2-like" evidence="1">
    <location>
        <begin position="5"/>
        <end position="101"/>
    </location>
</feature>
<keyword evidence="3" id="KW-1185">Reference proteome</keyword>
<reference evidence="2 3" key="1">
    <citation type="submission" date="2023-07" db="EMBL/GenBank/DDBJ databases">
        <title>Genomic Encyclopedia of Type Strains, Phase IV (KMG-IV): sequencing the most valuable type-strain genomes for metagenomic binning, comparative biology and taxonomic classification.</title>
        <authorList>
            <person name="Goeker M."/>
        </authorList>
    </citation>
    <scope>NUCLEOTIDE SEQUENCE [LARGE SCALE GENOMIC DNA]</scope>
    <source>
        <strain evidence="2 3">DSM 27848</strain>
    </source>
</reference>
<dbReference type="RefSeq" id="WP_244682444.1">
    <property type="nucleotide sequence ID" value="NZ_JALIRM010000011.1"/>
</dbReference>
<sequence>MVSISLCMIVKDEEQTLGRCLESVKNLVDEIIIVDTGSNDKTKETASQYTDKIHDFVWRDDFAAARNFSFQFASKEYSMWLDADDILLEQDQVLLKDLKENLNPSYNTVTMDYIVSLGANGEPYQKVRRNRMVKTSKTYRWKSPVHEYLEVSGPVYHSDINITHLGKPGRENRNLRIYEKRLNEGKVFSERDLLYYANELRCHKKYEKAIEIYEKFLDNPNGAKEDKITACGRLADCYYRREEYDKESEAAFRSFIYAKPRADFCCRIGFKFLREDKIPEAIFWYKLATELEWEKDCLGTYNVACWTWLPHLQLCSCYYKAGDYRKSYEHNEIALSHRPNDERMISNKKLLERKLVLTYGQPQ</sequence>
<dbReference type="Pfam" id="PF00535">
    <property type="entry name" value="Glycos_transf_2"/>
    <property type="match status" value="1"/>
</dbReference>
<dbReference type="InterPro" id="IPR001173">
    <property type="entry name" value="Glyco_trans_2-like"/>
</dbReference>
<evidence type="ECO:0000313" key="3">
    <source>
        <dbReference type="Proteomes" id="UP001232343"/>
    </source>
</evidence>